<reference evidence="1 2" key="1">
    <citation type="submission" date="2016-04" db="EMBL/GenBank/DDBJ databases">
        <title>The genome of Intoshia linei affirms orthonectids as highly simplified spiralians.</title>
        <authorList>
            <person name="Mikhailov K.V."/>
            <person name="Slusarev G.S."/>
            <person name="Nikitin M.A."/>
            <person name="Logacheva M.D."/>
            <person name="Penin A."/>
            <person name="Aleoshin V."/>
            <person name="Panchin Y.V."/>
        </authorList>
    </citation>
    <scope>NUCLEOTIDE SEQUENCE [LARGE SCALE GENOMIC DNA]</scope>
    <source>
        <strain evidence="1">Intl2013</strain>
        <tissue evidence="1">Whole animal</tissue>
    </source>
</reference>
<comment type="caution">
    <text evidence="1">The sequence shown here is derived from an EMBL/GenBank/DDBJ whole genome shotgun (WGS) entry which is preliminary data.</text>
</comment>
<gene>
    <name evidence="1" type="ORF">A3Q56_08764</name>
</gene>
<sequence>LGTLKLRINDEILTFFVSRCKTNILGLRDSLKLKFICRPVHKIEMDNVDENKINYVNPQMVQITQKYAHIFNSKPGTISNCTHKIELIGDHKVSKCPIYPVHL</sequence>
<accession>A0A177AN82</accession>
<name>A0A177AN82_9BILA</name>
<proteinExistence type="predicted"/>
<feature type="non-terminal residue" evidence="1">
    <location>
        <position position="1"/>
    </location>
</feature>
<dbReference type="EMBL" id="LWCA01003367">
    <property type="protein sequence ID" value="OAF63527.1"/>
    <property type="molecule type" value="Genomic_DNA"/>
</dbReference>
<dbReference type="AlphaFoldDB" id="A0A177AN82"/>
<evidence type="ECO:0000313" key="2">
    <source>
        <dbReference type="Proteomes" id="UP000078046"/>
    </source>
</evidence>
<organism evidence="1 2">
    <name type="scientific">Intoshia linei</name>
    <dbReference type="NCBI Taxonomy" id="1819745"/>
    <lineage>
        <taxon>Eukaryota</taxon>
        <taxon>Metazoa</taxon>
        <taxon>Spiralia</taxon>
        <taxon>Lophotrochozoa</taxon>
        <taxon>Mesozoa</taxon>
        <taxon>Orthonectida</taxon>
        <taxon>Rhopaluridae</taxon>
        <taxon>Intoshia</taxon>
    </lineage>
</organism>
<keyword evidence="2" id="KW-1185">Reference proteome</keyword>
<dbReference type="Proteomes" id="UP000078046">
    <property type="component" value="Unassembled WGS sequence"/>
</dbReference>
<protein>
    <submittedName>
        <fullName evidence="1">Uncharacterized protein</fullName>
    </submittedName>
</protein>
<evidence type="ECO:0000313" key="1">
    <source>
        <dbReference type="EMBL" id="OAF63527.1"/>
    </source>
</evidence>